<name>A0A016AJ10_BACFG</name>
<evidence type="ECO:0008006" key="4">
    <source>
        <dbReference type="Google" id="ProtNLM"/>
    </source>
</evidence>
<feature type="chain" id="PRO_5001480473" description="PepSY domain-containing protein" evidence="1">
    <location>
        <begin position="22"/>
        <end position="112"/>
    </location>
</feature>
<comment type="caution">
    <text evidence="2">The sequence shown here is derived from an EMBL/GenBank/DDBJ whole genome shotgun (WGS) entry which is preliminary data.</text>
</comment>
<dbReference type="Gene3D" id="3.10.450.360">
    <property type="match status" value="1"/>
</dbReference>
<dbReference type="AlphaFoldDB" id="A0A016AJ10"/>
<proteinExistence type="predicted"/>
<sequence length="112" mass="12406">MKKVLVALTMVMGMGSAVAFAQEPVKLPAMEQNQQTSQDKFTKITVKELPQVVKSTLSKDYEGTIVKEAFVAEKENGKVYKIIVTAIKEDQSTEEITVLLNEKGEPVNEKDC</sequence>
<dbReference type="EMBL" id="JGDJ01000216">
    <property type="protein sequence ID" value="EXZ28391.1"/>
    <property type="molecule type" value="Genomic_DNA"/>
</dbReference>
<dbReference type="RefSeq" id="WP_005793807.1">
    <property type="nucleotide sequence ID" value="NZ_JGDJ01000216.1"/>
</dbReference>
<organism evidence="2 3">
    <name type="scientific">Bacteroides fragilis str. S36L11</name>
    <dbReference type="NCBI Taxonomy" id="1339327"/>
    <lineage>
        <taxon>Bacteria</taxon>
        <taxon>Pseudomonadati</taxon>
        <taxon>Bacteroidota</taxon>
        <taxon>Bacteroidia</taxon>
        <taxon>Bacteroidales</taxon>
        <taxon>Bacteroidaceae</taxon>
        <taxon>Bacteroides</taxon>
    </lineage>
</organism>
<keyword evidence="1" id="KW-0732">Signal</keyword>
<dbReference type="GeneID" id="60365792"/>
<dbReference type="PATRIC" id="fig|1339327.3.peg.3005"/>
<feature type="signal peptide" evidence="1">
    <location>
        <begin position="1"/>
        <end position="21"/>
    </location>
</feature>
<evidence type="ECO:0000313" key="2">
    <source>
        <dbReference type="EMBL" id="EXZ28391.1"/>
    </source>
</evidence>
<evidence type="ECO:0000256" key="1">
    <source>
        <dbReference type="SAM" id="SignalP"/>
    </source>
</evidence>
<protein>
    <recommendedName>
        <fullName evidence="4">PepSY domain-containing protein</fullName>
    </recommendedName>
</protein>
<reference evidence="2 3" key="1">
    <citation type="submission" date="2014-02" db="EMBL/GenBank/DDBJ databases">
        <authorList>
            <person name="Sears C."/>
            <person name="Carroll K."/>
            <person name="Sack B.R."/>
            <person name="Qadri F."/>
            <person name="Myers L.L."/>
            <person name="Chung G.-T."/>
            <person name="Escheverria P."/>
            <person name="Fraser C.M."/>
            <person name="Sadzewicz L."/>
            <person name="Shefchek K.A."/>
            <person name="Tallon L."/>
            <person name="Das S.P."/>
            <person name="Daugherty S."/>
            <person name="Mongodin E.F."/>
        </authorList>
    </citation>
    <scope>NUCLEOTIDE SEQUENCE [LARGE SCALE GENOMIC DNA]</scope>
    <source>
        <strain evidence="2 3">S36L11</strain>
    </source>
</reference>
<dbReference type="Proteomes" id="UP000022082">
    <property type="component" value="Unassembled WGS sequence"/>
</dbReference>
<gene>
    <name evidence="2" type="ORF">M136_2398</name>
</gene>
<evidence type="ECO:0000313" key="3">
    <source>
        <dbReference type="Proteomes" id="UP000022082"/>
    </source>
</evidence>
<dbReference type="SUPFAM" id="SSF160574">
    <property type="entry name" value="BT0923-like"/>
    <property type="match status" value="1"/>
</dbReference>
<accession>A0A016AJ10</accession>